<protein>
    <submittedName>
        <fullName evidence="2">Uncharacterized protein</fullName>
    </submittedName>
</protein>
<evidence type="ECO:0000313" key="3">
    <source>
        <dbReference type="Proteomes" id="UP000023152"/>
    </source>
</evidence>
<keyword evidence="3" id="KW-1185">Reference proteome</keyword>
<evidence type="ECO:0000256" key="1">
    <source>
        <dbReference type="SAM" id="MobiDB-lite"/>
    </source>
</evidence>
<dbReference type="Proteomes" id="UP000023152">
    <property type="component" value="Unassembled WGS sequence"/>
</dbReference>
<name>X6PD06_RETFI</name>
<dbReference type="GO" id="GO:0005829">
    <property type="term" value="C:cytosol"/>
    <property type="evidence" value="ECO:0007669"/>
    <property type="project" value="TreeGrafter"/>
</dbReference>
<feature type="compositionally biased region" description="Basic and acidic residues" evidence="1">
    <location>
        <begin position="332"/>
        <end position="348"/>
    </location>
</feature>
<sequence>TLPGVLHTVFRSKNAEVIDSGCRCVATLIRLSADRLLKWQNDENSTTNGGMIPDILKMIEKILHPSLACGDSGILKIGTLLNELILKLGKHLNEKILTQLLVLVIQRLHMAYLTELKQHLLIVLLRLVLLYDKNVITFLSKHNNGYLTVPVFDKKSLLSTNRSEEKEKENVSQQQYTQIATLSFVMNAWCEHHPVLMYPYYIKISLAAMCKLLQIKVECLYDITTNGYQLDMENTRRTRSQGAGYKEGKTVDSTDTGGEKIPFSKMPLLAKFLQLIVHTAMDDTVSQDPFGDPKDLAEDEYEDDEDEWDEFNDVEDDVGSTGPSSMANKSHQSRDSRKPNKNSDHNKENDDDDEEWMPTREDFQTYKKDAIDNMDAMLYGSTPYNQEITECPEALDDPLYQINVQSHITTFLQGFAANDSQTFNKLVKELNTIDQTHLKKMLQQ</sequence>
<dbReference type="GO" id="GO:0005635">
    <property type="term" value="C:nuclear envelope"/>
    <property type="evidence" value="ECO:0007669"/>
    <property type="project" value="TreeGrafter"/>
</dbReference>
<dbReference type="InterPro" id="IPR011989">
    <property type="entry name" value="ARM-like"/>
</dbReference>
<feature type="compositionally biased region" description="Polar residues" evidence="1">
    <location>
        <begin position="321"/>
        <end position="330"/>
    </location>
</feature>
<feature type="region of interest" description="Disordered" evidence="1">
    <location>
        <begin position="284"/>
        <end position="361"/>
    </location>
</feature>
<organism evidence="2 3">
    <name type="scientific">Reticulomyxa filosa</name>
    <dbReference type="NCBI Taxonomy" id="46433"/>
    <lineage>
        <taxon>Eukaryota</taxon>
        <taxon>Sar</taxon>
        <taxon>Rhizaria</taxon>
        <taxon>Retaria</taxon>
        <taxon>Foraminifera</taxon>
        <taxon>Monothalamids</taxon>
        <taxon>Reticulomyxidae</taxon>
        <taxon>Reticulomyxa</taxon>
    </lineage>
</organism>
<dbReference type="Gene3D" id="1.25.10.10">
    <property type="entry name" value="Leucine-rich Repeat Variant"/>
    <property type="match status" value="1"/>
</dbReference>
<feature type="compositionally biased region" description="Acidic residues" evidence="1">
    <location>
        <begin position="297"/>
        <end position="318"/>
    </location>
</feature>
<dbReference type="InterPro" id="IPR016024">
    <property type="entry name" value="ARM-type_fold"/>
</dbReference>
<dbReference type="OrthoDB" id="431626at2759"/>
<dbReference type="EMBL" id="ASPP01001162">
    <property type="protein sequence ID" value="ETO35934.1"/>
    <property type="molecule type" value="Genomic_DNA"/>
</dbReference>
<dbReference type="SUPFAM" id="SSF48371">
    <property type="entry name" value="ARM repeat"/>
    <property type="match status" value="1"/>
</dbReference>
<proteinExistence type="predicted"/>
<dbReference type="PANTHER" id="PTHR10997:SF9">
    <property type="entry name" value="IMPORTIN-9"/>
    <property type="match status" value="1"/>
</dbReference>
<dbReference type="PANTHER" id="PTHR10997">
    <property type="entry name" value="IMPORTIN-7, 8, 11"/>
    <property type="match status" value="1"/>
</dbReference>
<accession>X6PD06</accession>
<dbReference type="AlphaFoldDB" id="X6PD06"/>
<comment type="caution">
    <text evidence="2">The sequence shown here is derived from an EMBL/GenBank/DDBJ whole genome shotgun (WGS) entry which is preliminary data.</text>
</comment>
<feature type="non-terminal residue" evidence="2">
    <location>
        <position position="1"/>
    </location>
</feature>
<dbReference type="GO" id="GO:0006606">
    <property type="term" value="P:protein import into nucleus"/>
    <property type="evidence" value="ECO:0007669"/>
    <property type="project" value="TreeGrafter"/>
</dbReference>
<feature type="region of interest" description="Disordered" evidence="1">
    <location>
        <begin position="237"/>
        <end position="258"/>
    </location>
</feature>
<reference evidence="2 3" key="1">
    <citation type="journal article" date="2013" name="Curr. Biol.">
        <title>The Genome of the Foraminiferan Reticulomyxa filosa.</title>
        <authorList>
            <person name="Glockner G."/>
            <person name="Hulsmann N."/>
            <person name="Schleicher M."/>
            <person name="Noegel A.A."/>
            <person name="Eichinger L."/>
            <person name="Gallinger C."/>
            <person name="Pawlowski J."/>
            <person name="Sierra R."/>
            <person name="Euteneuer U."/>
            <person name="Pillet L."/>
            <person name="Moustafa A."/>
            <person name="Platzer M."/>
            <person name="Groth M."/>
            <person name="Szafranski K."/>
            <person name="Schliwa M."/>
        </authorList>
    </citation>
    <scope>NUCLEOTIDE SEQUENCE [LARGE SCALE GENOMIC DNA]</scope>
</reference>
<evidence type="ECO:0000313" key="2">
    <source>
        <dbReference type="EMBL" id="ETO35934.1"/>
    </source>
</evidence>
<gene>
    <name evidence="2" type="ORF">RFI_01126</name>
</gene>